<protein>
    <recommendedName>
        <fullName evidence="5">Omega-amidase YafV</fullName>
        <ecNumber evidence="3">3.5.1.3</ecNumber>
    </recommendedName>
</protein>
<evidence type="ECO:0000313" key="7">
    <source>
        <dbReference type="EMBL" id="CUP58235.1"/>
    </source>
</evidence>
<sequence length="283" mass="32770">MLLRMVYYLLLITYSLLLKTGIMDSIRISIVQTDIVWENKQENLRLLHEKLQSLCGTTEIVVLPEMFSTGFSMQSDMLAEANSGETITTLKQWASLFQVAICGSYITVDNGRYYNRAFFLTPEGKEFYYDKRHLFRMGREAEHFSAGDERLIIPYRGWNICLLVCYDLRFPVWSRNVANQYDLLIYVANWPIPRRLAWDTLLRARALENQCYVCGVNRIGIDGYRLKYNGGSKIYSALGEEAASVPDETEGIATATLHLTALHQFREKFPVWKDADEFQLRHS</sequence>
<dbReference type="Pfam" id="PF00795">
    <property type="entry name" value="CN_hydrolase"/>
    <property type="match status" value="1"/>
</dbReference>
<dbReference type="PANTHER" id="PTHR47799:SF1">
    <property type="entry name" value="OMEGA-AMIDASE YAFV"/>
    <property type="match status" value="1"/>
</dbReference>
<feature type="domain" description="CN hydrolase" evidence="6">
    <location>
        <begin position="26"/>
        <end position="259"/>
    </location>
</feature>
<dbReference type="FunFam" id="3.60.110.10:FF:000004">
    <property type="entry name" value="Carbon-nitrogen hydrolase"/>
    <property type="match status" value="1"/>
</dbReference>
<evidence type="ECO:0000256" key="4">
    <source>
        <dbReference type="ARBA" id="ARBA00052904"/>
    </source>
</evidence>
<dbReference type="PANTHER" id="PTHR47799">
    <property type="entry name" value="OMEGA-AMIDASE YAFV"/>
    <property type="match status" value="1"/>
</dbReference>
<comment type="similarity">
    <text evidence="1">Belongs to the carbon-nitrogen hydrolase superfamily. NIT1/NIT2 family.</text>
</comment>
<comment type="catalytic activity">
    <reaction evidence="4">
        <text>a monoamide of a dicarboxylate + H2O = a dicarboxylate + NH4(+)</text>
        <dbReference type="Rhea" id="RHEA:11716"/>
        <dbReference type="ChEBI" id="CHEBI:15377"/>
        <dbReference type="ChEBI" id="CHEBI:28938"/>
        <dbReference type="ChEBI" id="CHEBI:28965"/>
        <dbReference type="ChEBI" id="CHEBI:77450"/>
        <dbReference type="EC" id="3.5.1.3"/>
    </reaction>
</comment>
<accession>A0A174PIK2</accession>
<evidence type="ECO:0000259" key="6">
    <source>
        <dbReference type="PROSITE" id="PS50263"/>
    </source>
</evidence>
<dbReference type="InterPro" id="IPR003010">
    <property type="entry name" value="C-N_Hydrolase"/>
</dbReference>
<evidence type="ECO:0000256" key="3">
    <source>
        <dbReference type="ARBA" id="ARBA00039118"/>
    </source>
</evidence>
<evidence type="ECO:0000313" key="8">
    <source>
        <dbReference type="Proteomes" id="UP000095541"/>
    </source>
</evidence>
<dbReference type="AlphaFoldDB" id="A0A174PIK2"/>
<dbReference type="SUPFAM" id="SSF56317">
    <property type="entry name" value="Carbon-nitrogen hydrolase"/>
    <property type="match status" value="1"/>
</dbReference>
<dbReference type="PROSITE" id="PS50263">
    <property type="entry name" value="CN_HYDROLASE"/>
    <property type="match status" value="1"/>
</dbReference>
<evidence type="ECO:0000256" key="5">
    <source>
        <dbReference type="ARBA" id="ARBA00072139"/>
    </source>
</evidence>
<proteinExistence type="inferred from homology"/>
<gene>
    <name evidence="7" type="primary">ramA_1</name>
    <name evidence="7" type="ORF">ERS852557_01091</name>
</gene>
<dbReference type="GO" id="GO:0050152">
    <property type="term" value="F:omega-amidase activity"/>
    <property type="evidence" value="ECO:0007669"/>
    <property type="project" value="UniProtKB-EC"/>
</dbReference>
<evidence type="ECO:0000256" key="1">
    <source>
        <dbReference type="ARBA" id="ARBA00010613"/>
    </source>
</evidence>
<dbReference type="EMBL" id="CZBI01000001">
    <property type="protein sequence ID" value="CUP58235.1"/>
    <property type="molecule type" value="Genomic_DNA"/>
</dbReference>
<dbReference type="InterPro" id="IPR036526">
    <property type="entry name" value="C-N_Hydrolase_sf"/>
</dbReference>
<keyword evidence="2 7" id="KW-0378">Hydrolase</keyword>
<dbReference type="Proteomes" id="UP000095541">
    <property type="component" value="Unassembled WGS sequence"/>
</dbReference>
<dbReference type="Gene3D" id="3.60.110.10">
    <property type="entry name" value="Carbon-nitrogen hydrolase"/>
    <property type="match status" value="1"/>
</dbReference>
<dbReference type="EC" id="3.5.1.3" evidence="3"/>
<name>A0A174PIK2_BACT4</name>
<evidence type="ECO:0000256" key="2">
    <source>
        <dbReference type="ARBA" id="ARBA00022801"/>
    </source>
</evidence>
<dbReference type="GO" id="GO:0106008">
    <property type="term" value="F:2-oxoglutaramate amidase activity"/>
    <property type="evidence" value="ECO:0007669"/>
    <property type="project" value="TreeGrafter"/>
</dbReference>
<reference evidence="7 8" key="1">
    <citation type="submission" date="2015-09" db="EMBL/GenBank/DDBJ databases">
        <authorList>
            <consortium name="Pathogen Informatics"/>
        </authorList>
    </citation>
    <scope>NUCLEOTIDE SEQUENCE [LARGE SCALE GENOMIC DNA]</scope>
    <source>
        <strain evidence="7 8">2789STDY5834945</strain>
    </source>
</reference>
<dbReference type="InterPro" id="IPR052737">
    <property type="entry name" value="Omega-amidase_YafV"/>
</dbReference>
<dbReference type="CDD" id="cd07575">
    <property type="entry name" value="Xc-1258_like"/>
    <property type="match status" value="1"/>
</dbReference>
<organism evidence="7 8">
    <name type="scientific">Bacteroides thetaiotaomicron</name>
    <dbReference type="NCBI Taxonomy" id="818"/>
    <lineage>
        <taxon>Bacteria</taxon>
        <taxon>Pseudomonadati</taxon>
        <taxon>Bacteroidota</taxon>
        <taxon>Bacteroidia</taxon>
        <taxon>Bacteroidales</taxon>
        <taxon>Bacteroidaceae</taxon>
        <taxon>Bacteroides</taxon>
    </lineage>
</organism>
<dbReference type="NCBIfam" id="NF007757">
    <property type="entry name" value="PRK10438.1"/>
    <property type="match status" value="1"/>
</dbReference>